<proteinExistence type="predicted"/>
<dbReference type="InterPro" id="IPR058037">
    <property type="entry name" value="BREX_BrxC_helical"/>
</dbReference>
<accession>A0ABW1R771</accession>
<feature type="domain" description="Probable ATP-binding protein BrxC 4th six-stranded beta-sheet" evidence="4">
    <location>
        <begin position="566"/>
        <end position="740"/>
    </location>
</feature>
<evidence type="ECO:0000259" key="2">
    <source>
        <dbReference type="Pfam" id="PF25791"/>
    </source>
</evidence>
<dbReference type="Proteomes" id="UP001596253">
    <property type="component" value="Unassembled WGS sequence"/>
</dbReference>
<evidence type="ECO:0000313" key="5">
    <source>
        <dbReference type="EMBL" id="MFC6165304.1"/>
    </source>
</evidence>
<comment type="caution">
    <text evidence="5">The sequence shown here is derived from an EMBL/GenBank/DDBJ whole genome shotgun (WGS) entry which is preliminary data.</text>
</comment>
<dbReference type="InterPro" id="IPR047679">
    <property type="entry name" value="BREX_BrxC"/>
</dbReference>
<dbReference type="RefSeq" id="WP_137641366.1">
    <property type="nucleotide sequence ID" value="NZ_BJDK01000054.1"/>
</dbReference>
<evidence type="ECO:0000313" key="6">
    <source>
        <dbReference type="Proteomes" id="UP001596253"/>
    </source>
</evidence>
<dbReference type="Pfam" id="PF25791">
    <property type="entry name" value="WHD_BREX_BrxC"/>
    <property type="match status" value="1"/>
</dbReference>
<dbReference type="InterPro" id="IPR058036">
    <property type="entry name" value="BREX_BrxC_4th"/>
</dbReference>
<dbReference type="Pfam" id="PF25796">
    <property type="entry name" value="BREX_BrxC_4th"/>
    <property type="match status" value="1"/>
</dbReference>
<dbReference type="NCBIfam" id="NF033441">
    <property type="entry name" value="BREX_BrxC"/>
    <property type="match status" value="1"/>
</dbReference>
<evidence type="ECO:0000259" key="3">
    <source>
        <dbReference type="Pfam" id="PF25792"/>
    </source>
</evidence>
<dbReference type="InterPro" id="IPR058038">
    <property type="entry name" value="BREX_BrxC_wHTH"/>
</dbReference>
<organism evidence="5 6">
    <name type="scientific">Lactiplantibacillus dongliensis</name>
    <dbReference type="NCBI Taxonomy" id="2559919"/>
    <lineage>
        <taxon>Bacteria</taxon>
        <taxon>Bacillati</taxon>
        <taxon>Bacillota</taxon>
        <taxon>Bacilli</taxon>
        <taxon>Lactobacillales</taxon>
        <taxon>Lactobacillaceae</taxon>
        <taxon>Lactiplantibacillus</taxon>
    </lineage>
</organism>
<sequence>MKIKDIFAKSIDRDIKGVITIGDEHDANVKQELEEYVVTKELDQHFKDFFAAYAAGIQHDTTNMGVWISGFFGSGKSHFLKILAYLLENREVAGKRALDYFIDDEKLHDQGTLADMQLAASVPNEVMLFNIDSKAKNGNKSQKDAILNVFLQVFNEQLGLFGADFWIADLERDLIAQGKYTEFQTKFKELDRQNREWLDARNAYAFLKGTIRDTLVAIGFMSEADANGFIDQLKKEYPISVESFAKLVNDYIEQQDENYHMAFLVDEVGQYIGSSQQRMLNLQSIVEDLGTYTHGKAWVIVTSQQAIDKVTKNINGQDFSKIQGRFNTRIAMSSANVDEVIQKRLLAKTETSEKLLETTFNESQHVINNLISFDGKEERKRYDDAKMFADLYPFVPYQVVLLQDTLTAIRENGSDGKHLANGERSMLAVFQESARRLEDQDTRALVPFSIFFQGLSHFLDHTHMIVIQRAQNNELINPGSEDNPFAVQVLEILFMIKYVQDFDGTLNNLVTLMIDSIDTDRIELEAKVKQALQVLQEQNIVEKTSKGYEFLTDAEQDISKQIQRQSVDFGEVSQAIGDYLFSTAAISRRYTYPKLKQQYTFVFNQWVDDRPVGQTNQDINLKIVTAANGDNRSDAELRRQSSSPEQPQIIIDLPGESQYIDDQQQVLRMQKFILNPHEQSQDARSQRIVDVKKTELSTLKIRVAKELLEVLQQANIYVQGERIDAGKKDFFTSLAQAEEQLIDEIYRNLSYIDVVKQESDVVGLFKDTNELVKTSENERALQAVIDRITRDYQGHRKISYKSVLERFNKIPYGYREIDTKWLVAKLFADAKLKVYVNGEAINQQSGLSANELAKYFLKRQYIDAVQIEPRQAVSENKKQDLREVASELFRKQTFSDNEDDTLMHELQDSLDNARKALDIYLTKPSYYPGQDVLSTGRNLMTQLLAQKDTDRFYDLVSQKHDDLLDWHDDMEEGGISEFYGSETQQEIWESAHTQQTIFDHSQKFVTGSTVKDLIKQIDGLMKKRPQGNIKTLKDLVNAFRNAFNSEFDAGLIRAQKDIKNEQAATETYCTEHQLTADFANRIQEKFDSLLHDANNATTLNGLFIIPQQAIAVRVRLVQQMETVFEKQAVADSVSSPEPAITGNDDSSTNRHVASNEVNPQRAVKQYQAVNVRSLGINQTWVLDSTTDIEVQVEKLKATLQQQLKAKGSIKFEL</sequence>
<feature type="region of interest" description="Disordered" evidence="1">
    <location>
        <begin position="1134"/>
        <end position="1156"/>
    </location>
</feature>
<name>A0ABW1R771_9LACO</name>
<dbReference type="Pfam" id="PF25792">
    <property type="entry name" value="BREX_BrxC_helical"/>
    <property type="match status" value="1"/>
</dbReference>
<feature type="domain" description="Probable ATP-binding protein BrxC winged helix-turn-helix" evidence="2">
    <location>
        <begin position="751"/>
        <end position="870"/>
    </location>
</feature>
<gene>
    <name evidence="5" type="primary">brxC</name>
    <name evidence="5" type="ORF">ACFP3T_11530</name>
</gene>
<dbReference type="InterPro" id="IPR027417">
    <property type="entry name" value="P-loop_NTPase"/>
</dbReference>
<keyword evidence="6" id="KW-1185">Reference proteome</keyword>
<dbReference type="EMBL" id="JBHSSD010000046">
    <property type="protein sequence ID" value="MFC6165304.1"/>
    <property type="molecule type" value="Genomic_DNA"/>
</dbReference>
<protein>
    <submittedName>
        <fullName evidence="5">BREX system P-loop protein BrxC</fullName>
    </submittedName>
</protein>
<dbReference type="SUPFAM" id="SSF52540">
    <property type="entry name" value="P-loop containing nucleoside triphosphate hydrolases"/>
    <property type="match status" value="1"/>
</dbReference>
<evidence type="ECO:0000259" key="4">
    <source>
        <dbReference type="Pfam" id="PF25796"/>
    </source>
</evidence>
<evidence type="ECO:0000256" key="1">
    <source>
        <dbReference type="SAM" id="MobiDB-lite"/>
    </source>
</evidence>
<feature type="compositionally biased region" description="Polar residues" evidence="1">
    <location>
        <begin position="1143"/>
        <end position="1156"/>
    </location>
</feature>
<feature type="domain" description="Probable ATP-binding protein BrxC alpha-helical" evidence="3">
    <location>
        <begin position="878"/>
        <end position="1001"/>
    </location>
</feature>
<reference evidence="6" key="1">
    <citation type="journal article" date="2019" name="Int. J. Syst. Evol. Microbiol.">
        <title>The Global Catalogue of Microorganisms (GCM) 10K type strain sequencing project: providing services to taxonomists for standard genome sequencing and annotation.</title>
        <authorList>
            <consortium name="The Broad Institute Genomics Platform"/>
            <consortium name="The Broad Institute Genome Sequencing Center for Infectious Disease"/>
            <person name="Wu L."/>
            <person name="Ma J."/>
        </authorList>
    </citation>
    <scope>NUCLEOTIDE SEQUENCE [LARGE SCALE GENOMIC DNA]</scope>
    <source>
        <strain evidence="6">CCM 8932</strain>
    </source>
</reference>